<keyword evidence="1" id="KW-0812">Transmembrane</keyword>
<reference evidence="2 3" key="1">
    <citation type="journal article" date="2015" name="Proc. Natl. Acad. Sci. U.S.A.">
        <title>The resurrection genome of Boea hygrometrica: A blueprint for survival of dehydration.</title>
        <authorList>
            <person name="Xiao L."/>
            <person name="Yang G."/>
            <person name="Zhang L."/>
            <person name="Yang X."/>
            <person name="Zhao S."/>
            <person name="Ji Z."/>
            <person name="Zhou Q."/>
            <person name="Hu M."/>
            <person name="Wang Y."/>
            <person name="Chen M."/>
            <person name="Xu Y."/>
            <person name="Jin H."/>
            <person name="Xiao X."/>
            <person name="Hu G."/>
            <person name="Bao F."/>
            <person name="Hu Y."/>
            <person name="Wan P."/>
            <person name="Li L."/>
            <person name="Deng X."/>
            <person name="Kuang T."/>
            <person name="Xiang C."/>
            <person name="Zhu J.K."/>
            <person name="Oliver M.J."/>
            <person name="He Y."/>
        </authorList>
    </citation>
    <scope>NUCLEOTIDE SEQUENCE [LARGE SCALE GENOMIC DNA]</scope>
    <source>
        <strain evidence="3">cv. XS01</strain>
    </source>
</reference>
<evidence type="ECO:0000313" key="2">
    <source>
        <dbReference type="EMBL" id="KZT75259.1"/>
    </source>
</evidence>
<dbReference type="AlphaFoldDB" id="A0A2Z6ZQX3"/>
<keyword evidence="1" id="KW-0472">Membrane</keyword>
<sequence>MLAKTLRDGGGAAARWAGRLLPLVALAGRTSAACWLRMMHAASCAAAAIFVVVAPAADRRSGESPAMS</sequence>
<evidence type="ECO:0000313" key="3">
    <source>
        <dbReference type="Proteomes" id="UP000250235"/>
    </source>
</evidence>
<evidence type="ECO:0000256" key="1">
    <source>
        <dbReference type="SAM" id="Phobius"/>
    </source>
</evidence>
<dbReference type="Proteomes" id="UP000250235">
    <property type="component" value="Unassembled WGS sequence"/>
</dbReference>
<proteinExistence type="predicted"/>
<keyword evidence="3" id="KW-1185">Reference proteome</keyword>
<protein>
    <submittedName>
        <fullName evidence="2">Uncharacterized protein</fullName>
    </submittedName>
</protein>
<feature type="transmembrane region" description="Helical" evidence="1">
    <location>
        <begin position="38"/>
        <end position="57"/>
    </location>
</feature>
<gene>
    <name evidence="2" type="ORF">F511_47716</name>
</gene>
<dbReference type="EMBL" id="KV308346">
    <property type="protein sequence ID" value="KZT75259.1"/>
    <property type="molecule type" value="Genomic_DNA"/>
</dbReference>
<organism evidence="2 3">
    <name type="scientific">Dorcoceras hygrometricum</name>
    <dbReference type="NCBI Taxonomy" id="472368"/>
    <lineage>
        <taxon>Eukaryota</taxon>
        <taxon>Viridiplantae</taxon>
        <taxon>Streptophyta</taxon>
        <taxon>Embryophyta</taxon>
        <taxon>Tracheophyta</taxon>
        <taxon>Spermatophyta</taxon>
        <taxon>Magnoliopsida</taxon>
        <taxon>eudicotyledons</taxon>
        <taxon>Gunneridae</taxon>
        <taxon>Pentapetalae</taxon>
        <taxon>asterids</taxon>
        <taxon>lamiids</taxon>
        <taxon>Lamiales</taxon>
        <taxon>Gesneriaceae</taxon>
        <taxon>Didymocarpoideae</taxon>
        <taxon>Trichosporeae</taxon>
        <taxon>Loxocarpinae</taxon>
        <taxon>Dorcoceras</taxon>
    </lineage>
</organism>
<accession>A0A2Z6ZQX3</accession>
<name>A0A2Z6ZQX3_9LAMI</name>
<keyword evidence="1" id="KW-1133">Transmembrane helix</keyword>